<reference evidence="3 4" key="1">
    <citation type="submission" date="2024-09" db="EMBL/GenBank/DDBJ databases">
        <authorList>
            <person name="Sun Q."/>
            <person name="Mori K."/>
        </authorList>
    </citation>
    <scope>NUCLEOTIDE SEQUENCE [LARGE SCALE GENOMIC DNA]</scope>
    <source>
        <strain evidence="3 4">JCM 1334</strain>
    </source>
</reference>
<dbReference type="Proteomes" id="UP001589702">
    <property type="component" value="Unassembled WGS sequence"/>
</dbReference>
<feature type="signal peptide" evidence="2">
    <location>
        <begin position="1"/>
        <end position="33"/>
    </location>
</feature>
<feature type="chain" id="PRO_5046555238" evidence="2">
    <location>
        <begin position="34"/>
        <end position="699"/>
    </location>
</feature>
<evidence type="ECO:0000256" key="1">
    <source>
        <dbReference type="SAM" id="MobiDB-lite"/>
    </source>
</evidence>
<accession>A0ABV5Y4H2</accession>
<evidence type="ECO:0000313" key="4">
    <source>
        <dbReference type="Proteomes" id="UP001589702"/>
    </source>
</evidence>
<name>A0ABV5Y4H2_ARTRM</name>
<gene>
    <name evidence="3" type="ORF">ACFFP1_17725</name>
</gene>
<proteinExistence type="predicted"/>
<organism evidence="3 4">
    <name type="scientific">Arthrobacter ramosus</name>
    <dbReference type="NCBI Taxonomy" id="1672"/>
    <lineage>
        <taxon>Bacteria</taxon>
        <taxon>Bacillati</taxon>
        <taxon>Actinomycetota</taxon>
        <taxon>Actinomycetes</taxon>
        <taxon>Micrococcales</taxon>
        <taxon>Micrococcaceae</taxon>
        <taxon>Arthrobacter</taxon>
    </lineage>
</organism>
<evidence type="ECO:0000256" key="2">
    <source>
        <dbReference type="SAM" id="SignalP"/>
    </source>
</evidence>
<protein>
    <submittedName>
        <fullName evidence="3">Uncharacterized protein</fullName>
    </submittedName>
</protein>
<keyword evidence="4" id="KW-1185">Reference proteome</keyword>
<sequence length="699" mass="71383">MTPPLVNGRLKSAPVAVIATLSMLLAGAGVASAAQPAQAPVTQPAVPLAPASVSQAPLTNLSHLNFLLDTVPLHAVDGHTTHQIGDHPAAQAPWTYANKNADGSYTRVGGGSKDPATGYWSQGAFNADDVARTAVVYLRHWQQTGDASSRTRAFDVLRELTYLQTASGPNAGNVVLWQQADGTLTPSAKPVELPDPSDSAESYWLARTVWALGEGYAAFKSADPQFAAFLQSRMDLAVASLNKQSLAKYGKYDIADGAKVPAWLIIGGADASAEAVLGLSAYSKAAPDDGAAATALSQLTEGIAAMSSGSVQQWPFGAILPWNQSRTLWHAWGGMAEAAVANASPVLHRPDLLTAAVKDSAQFTPQLLAAGGPDNAWSPTPGEAQIAYGVDSRVEGLVATAKAANAPGLLDVAAVAAGWYFGANRSGKPAYNPASGTAIDGIETDGRVNPNSGAESTIHTLLSMLALDANPELKAKALGISSTVGTDGLKVAEAESGTNTGGVVVKPASAWTGEANWSGGAYVALNAGGTLKIPVPVSNQARNAYPIVNQRPEAAGTTSWTSGSTFLGTTPNGGAGEQGITAAPGKLFPFSLDHAMPAGQDSLLAKAGSDVSIDGVLLQPQISSVSVSGSGGQSTLYISAASGSIDRKVDMPQGFHLSQQAFDASGQPVAPGPDQTGADRSGRVTVAPGGFTWVTLVRN</sequence>
<comment type="caution">
    <text evidence="3">The sequence shown here is derived from an EMBL/GenBank/DDBJ whole genome shotgun (WGS) entry which is preliminary data.</text>
</comment>
<keyword evidence="2" id="KW-0732">Signal</keyword>
<dbReference type="RefSeq" id="WP_234753313.1">
    <property type="nucleotide sequence ID" value="NZ_BAAAWN010000001.1"/>
</dbReference>
<feature type="region of interest" description="Disordered" evidence="1">
    <location>
        <begin position="664"/>
        <end position="683"/>
    </location>
</feature>
<evidence type="ECO:0000313" key="3">
    <source>
        <dbReference type="EMBL" id="MFB9821335.1"/>
    </source>
</evidence>
<dbReference type="EMBL" id="JBHMBC010000031">
    <property type="protein sequence ID" value="MFB9821335.1"/>
    <property type="molecule type" value="Genomic_DNA"/>
</dbReference>